<comment type="caution">
    <text evidence="2">The sequence shown here is derived from an EMBL/GenBank/DDBJ whole genome shotgun (WGS) entry which is preliminary data.</text>
</comment>
<evidence type="ECO:0000313" key="2">
    <source>
        <dbReference type="EMBL" id="MCA9729024.1"/>
    </source>
</evidence>
<reference evidence="2" key="1">
    <citation type="submission" date="2020-04" db="EMBL/GenBank/DDBJ databases">
        <authorList>
            <person name="Zhang T."/>
        </authorList>
    </citation>
    <scope>NUCLEOTIDE SEQUENCE</scope>
    <source>
        <strain evidence="2">HKST-UBA01</strain>
    </source>
</reference>
<gene>
    <name evidence="2" type="ORF">KC729_15135</name>
</gene>
<organism evidence="2 3">
    <name type="scientific">Eiseniibacteriota bacterium</name>
    <dbReference type="NCBI Taxonomy" id="2212470"/>
    <lineage>
        <taxon>Bacteria</taxon>
        <taxon>Candidatus Eiseniibacteriota</taxon>
    </lineage>
</organism>
<feature type="domain" description="Secretion system C-terminal sorting" evidence="1">
    <location>
        <begin position="568"/>
        <end position="627"/>
    </location>
</feature>
<sequence length="628" mass="68252">ALASLAKTDDPNSSAKGVYRTTNAGKTWTYVSIAGPPGPNRDWPAPSKWGRTIFAVSQSDPGIVYARVVHDEANPPCTDPANPLCRQGRIATLAKSTDFGLTWSFLWDERVDPLTSGLGLLEGAGPRSSFGVDSQNPNYLLVGGAALYRSINGGLTWTAISSGHPDIHYIEPTRCGLWVGTDGGVAYHMRISGASYPPLATRLDNDGYRSLQFYYMAADPTSGDIVYGGTQDRGTWSRPAVGTWLRPGAGDGYEVATSDVCHRCITTAGTGDVAFYWHTDKLKGTCNAGVNDEYLSETGGFHGPILVDPLDPANEVWYFRKGRLFTFDGSCQQTQLLTINENGGFTQPEAKVRAADISINPTRRIYAGTTQGELFVVEEGSPWWSSEVELTVGSPWDDPGFGRDVEIRDVVVRQDPSFGQDVVYITLGPGPDSYGRPDGNLWKYDTLTQTWTPLGAGLPDGPILCFAIHPTDPEEFFVGTMHGVWWSRDAGATWEEHTTELPDVMVADLVMHPGTGVLYAATFGRSIWRSYPDNWTLPAGGLRAGGAPDDGFLPSNEGGLRFRTGARARVAVELYDVTGRRVRDVIDETLDSGEHSETVDVSDLTAGIYFARMRVNGLQVDSQKLVIR</sequence>
<dbReference type="SUPFAM" id="SSF110296">
    <property type="entry name" value="Oligoxyloglucan reducing end-specific cellobiohydrolase"/>
    <property type="match status" value="2"/>
</dbReference>
<dbReference type="EMBL" id="JAGQHR010000549">
    <property type="protein sequence ID" value="MCA9729024.1"/>
    <property type="molecule type" value="Genomic_DNA"/>
</dbReference>
<protein>
    <submittedName>
        <fullName evidence="2">T9SS type A sorting domain-containing protein</fullName>
    </submittedName>
</protein>
<dbReference type="Pfam" id="PF18962">
    <property type="entry name" value="Por_Secre_tail"/>
    <property type="match status" value="1"/>
</dbReference>
<dbReference type="AlphaFoldDB" id="A0A956M0U4"/>
<dbReference type="NCBIfam" id="TIGR04183">
    <property type="entry name" value="Por_Secre_tail"/>
    <property type="match status" value="1"/>
</dbReference>
<name>A0A956M0U4_UNCEI</name>
<dbReference type="InterPro" id="IPR026444">
    <property type="entry name" value="Secre_tail"/>
</dbReference>
<accession>A0A956M0U4</accession>
<evidence type="ECO:0000259" key="1">
    <source>
        <dbReference type="Pfam" id="PF18962"/>
    </source>
</evidence>
<dbReference type="Proteomes" id="UP000697710">
    <property type="component" value="Unassembled WGS sequence"/>
</dbReference>
<proteinExistence type="predicted"/>
<evidence type="ECO:0000313" key="3">
    <source>
        <dbReference type="Proteomes" id="UP000697710"/>
    </source>
</evidence>
<reference evidence="2" key="2">
    <citation type="journal article" date="2021" name="Microbiome">
        <title>Successional dynamics and alternative stable states in a saline activated sludge microbial community over 9 years.</title>
        <authorList>
            <person name="Wang Y."/>
            <person name="Ye J."/>
            <person name="Ju F."/>
            <person name="Liu L."/>
            <person name="Boyd J.A."/>
            <person name="Deng Y."/>
            <person name="Parks D.H."/>
            <person name="Jiang X."/>
            <person name="Yin X."/>
            <person name="Woodcroft B.J."/>
            <person name="Tyson G.W."/>
            <person name="Hugenholtz P."/>
            <person name="Polz M.F."/>
            <person name="Zhang T."/>
        </authorList>
    </citation>
    <scope>NUCLEOTIDE SEQUENCE</scope>
    <source>
        <strain evidence="2">HKST-UBA01</strain>
    </source>
</reference>
<dbReference type="Gene3D" id="2.130.10.10">
    <property type="entry name" value="YVTN repeat-like/Quinoprotein amine dehydrogenase"/>
    <property type="match status" value="3"/>
</dbReference>
<feature type="non-terminal residue" evidence="2">
    <location>
        <position position="1"/>
    </location>
</feature>
<dbReference type="InterPro" id="IPR015943">
    <property type="entry name" value="WD40/YVTN_repeat-like_dom_sf"/>
</dbReference>